<name>A0A5B7HBM7_PORTR</name>
<dbReference type="OrthoDB" id="6771932at2759"/>
<dbReference type="SUPFAM" id="SSF56672">
    <property type="entry name" value="DNA/RNA polymerases"/>
    <property type="match status" value="1"/>
</dbReference>
<dbReference type="Proteomes" id="UP000324222">
    <property type="component" value="Unassembled WGS sequence"/>
</dbReference>
<evidence type="ECO:0000313" key="2">
    <source>
        <dbReference type="Proteomes" id="UP000324222"/>
    </source>
</evidence>
<proteinExistence type="predicted"/>
<reference evidence="1 2" key="1">
    <citation type="submission" date="2019-05" db="EMBL/GenBank/DDBJ databases">
        <title>Another draft genome of Portunus trituberculatus and its Hox gene families provides insights of decapod evolution.</title>
        <authorList>
            <person name="Jeong J.-H."/>
            <person name="Song I."/>
            <person name="Kim S."/>
            <person name="Choi T."/>
            <person name="Kim D."/>
            <person name="Ryu S."/>
            <person name="Kim W."/>
        </authorList>
    </citation>
    <scope>NUCLEOTIDE SEQUENCE [LARGE SCALE GENOMIC DNA]</scope>
    <source>
        <tissue evidence="1">Muscle</tissue>
    </source>
</reference>
<organism evidence="1 2">
    <name type="scientific">Portunus trituberculatus</name>
    <name type="common">Swimming crab</name>
    <name type="synonym">Neptunus trituberculatus</name>
    <dbReference type="NCBI Taxonomy" id="210409"/>
    <lineage>
        <taxon>Eukaryota</taxon>
        <taxon>Metazoa</taxon>
        <taxon>Ecdysozoa</taxon>
        <taxon>Arthropoda</taxon>
        <taxon>Crustacea</taxon>
        <taxon>Multicrustacea</taxon>
        <taxon>Malacostraca</taxon>
        <taxon>Eumalacostraca</taxon>
        <taxon>Eucarida</taxon>
        <taxon>Decapoda</taxon>
        <taxon>Pleocyemata</taxon>
        <taxon>Brachyura</taxon>
        <taxon>Eubrachyura</taxon>
        <taxon>Portunoidea</taxon>
        <taxon>Portunidae</taxon>
        <taxon>Portuninae</taxon>
        <taxon>Portunus</taxon>
    </lineage>
</organism>
<comment type="caution">
    <text evidence="1">The sequence shown here is derived from an EMBL/GenBank/DDBJ whole genome shotgun (WGS) entry which is preliminary data.</text>
</comment>
<protein>
    <submittedName>
        <fullName evidence="1">Uncharacterized protein</fullName>
    </submittedName>
</protein>
<dbReference type="EMBL" id="VSRR010029749">
    <property type="protein sequence ID" value="MPC69630.1"/>
    <property type="molecule type" value="Genomic_DNA"/>
</dbReference>
<dbReference type="GO" id="GO:0071897">
    <property type="term" value="P:DNA biosynthetic process"/>
    <property type="evidence" value="ECO:0007669"/>
    <property type="project" value="UniProtKB-ARBA"/>
</dbReference>
<accession>A0A5B7HBM7</accession>
<dbReference type="InterPro" id="IPR043502">
    <property type="entry name" value="DNA/RNA_pol_sf"/>
</dbReference>
<dbReference type="AlphaFoldDB" id="A0A5B7HBM7"/>
<dbReference type="Gene3D" id="3.10.10.10">
    <property type="entry name" value="HIV Type 1 Reverse Transcriptase, subunit A, domain 1"/>
    <property type="match status" value="1"/>
</dbReference>
<keyword evidence="2" id="KW-1185">Reference proteome</keyword>
<evidence type="ECO:0000313" key="1">
    <source>
        <dbReference type="EMBL" id="MPC69630.1"/>
    </source>
</evidence>
<gene>
    <name evidence="1" type="ORF">E2C01_063860</name>
</gene>
<sequence>MAIGEEAWVLSILRKGYKIPFTSLPPVTSAPLGFRSYPPGSKKGKALEFEVQRLLTKGAIEETSAKSGFYSHLFVVPKNTGGFRPILDLSTLNRYVTTIPFRMETVSIRTVSCQVAELGYSGHRQSTKHILPG</sequence>